<dbReference type="EMBL" id="FNSN01000003">
    <property type="protein sequence ID" value="SEB75947.1"/>
    <property type="molecule type" value="Genomic_DNA"/>
</dbReference>
<dbReference type="Proteomes" id="UP000182652">
    <property type="component" value="Unassembled WGS sequence"/>
</dbReference>
<evidence type="ECO:0000259" key="1">
    <source>
        <dbReference type="Pfam" id="PF03551"/>
    </source>
</evidence>
<dbReference type="Gene3D" id="1.10.10.10">
    <property type="entry name" value="Winged helix-like DNA-binding domain superfamily/Winged helix DNA-binding domain"/>
    <property type="match status" value="1"/>
</dbReference>
<dbReference type="InterPro" id="IPR036388">
    <property type="entry name" value="WH-like_DNA-bd_sf"/>
</dbReference>
<reference evidence="2 3" key="1">
    <citation type="submission" date="2016-10" db="EMBL/GenBank/DDBJ databases">
        <authorList>
            <person name="de Groot N.N."/>
        </authorList>
    </citation>
    <scope>NUCLEOTIDE SEQUENCE [LARGE SCALE GENOMIC DNA]</scope>
    <source>
        <strain evidence="2 3">DSM 10495</strain>
    </source>
</reference>
<proteinExistence type="predicted"/>
<dbReference type="InterPro" id="IPR005149">
    <property type="entry name" value="Tscrpt_reg_PadR_N"/>
</dbReference>
<dbReference type="PANTHER" id="PTHR33169">
    <property type="entry name" value="PADR-FAMILY TRANSCRIPTIONAL REGULATOR"/>
    <property type="match status" value="1"/>
</dbReference>
<feature type="domain" description="Transcription regulator PadR N-terminal" evidence="1">
    <location>
        <begin position="14"/>
        <end position="88"/>
    </location>
</feature>
<dbReference type="AlphaFoldDB" id="A0A1H4LZF0"/>
<dbReference type="RefSeq" id="WP_066211616.1">
    <property type="nucleotide sequence ID" value="NZ_FNSN01000003.1"/>
</dbReference>
<dbReference type="STRING" id="156980.SAMN04489745_1173"/>
<evidence type="ECO:0000313" key="2">
    <source>
        <dbReference type="EMBL" id="SEB75947.1"/>
    </source>
</evidence>
<evidence type="ECO:0000313" key="3">
    <source>
        <dbReference type="Proteomes" id="UP000182652"/>
    </source>
</evidence>
<name>A0A1H4LZF0_9MICC</name>
<organism evidence="2 3">
    <name type="scientific">Arthrobacter woluwensis</name>
    <dbReference type="NCBI Taxonomy" id="156980"/>
    <lineage>
        <taxon>Bacteria</taxon>
        <taxon>Bacillati</taxon>
        <taxon>Actinomycetota</taxon>
        <taxon>Actinomycetes</taxon>
        <taxon>Micrococcales</taxon>
        <taxon>Micrococcaceae</taxon>
        <taxon>Arthrobacter</taxon>
    </lineage>
</organism>
<dbReference type="Pfam" id="PF03551">
    <property type="entry name" value="PadR"/>
    <property type="match status" value="1"/>
</dbReference>
<dbReference type="InterPro" id="IPR052509">
    <property type="entry name" value="Metal_resp_DNA-bind_regulator"/>
</dbReference>
<dbReference type="PANTHER" id="PTHR33169:SF27">
    <property type="entry name" value="TRANSCRIPTIONAL REGULATOR PADR FAMILY PROTEIN"/>
    <property type="match status" value="1"/>
</dbReference>
<accession>A0A1H4LZF0</accession>
<protein>
    <submittedName>
        <fullName evidence="2">Transcriptional regulator PadR-like family protein</fullName>
    </submittedName>
</protein>
<dbReference type="SUPFAM" id="SSF46785">
    <property type="entry name" value="Winged helix' DNA-binding domain"/>
    <property type="match status" value="1"/>
</dbReference>
<gene>
    <name evidence="2" type="ORF">SAMN04489745_1173</name>
</gene>
<keyword evidence="3" id="KW-1185">Reference proteome</keyword>
<dbReference type="InterPro" id="IPR036390">
    <property type="entry name" value="WH_DNA-bd_sf"/>
</dbReference>
<sequence>MTSPSLTPLSLAALGLLREKPMHAYEMYQTLMFRGEDRTVKVRPGTLYHAVSRLEEQGFVEEDGVERDGKRPERTVYRITTAGENALAANLIVLLGDASNAYPPFPLALAECHNLPSEVVVDRLEARIAGLSERLAEYGSAEARAVERQVPRQFWLDVKYQHHLLAAEIDWLTGLVAEIRSGDLDISVPS</sequence>